<name>A0AAV4WCA4_CAEEX</name>
<protein>
    <submittedName>
        <fullName evidence="2">Uncharacterized protein</fullName>
    </submittedName>
</protein>
<feature type="compositionally biased region" description="Polar residues" evidence="1">
    <location>
        <begin position="18"/>
        <end position="30"/>
    </location>
</feature>
<organism evidence="2 3">
    <name type="scientific">Caerostris extrusa</name>
    <name type="common">Bark spider</name>
    <name type="synonym">Caerostris bankana</name>
    <dbReference type="NCBI Taxonomy" id="172846"/>
    <lineage>
        <taxon>Eukaryota</taxon>
        <taxon>Metazoa</taxon>
        <taxon>Ecdysozoa</taxon>
        <taxon>Arthropoda</taxon>
        <taxon>Chelicerata</taxon>
        <taxon>Arachnida</taxon>
        <taxon>Araneae</taxon>
        <taxon>Araneomorphae</taxon>
        <taxon>Entelegynae</taxon>
        <taxon>Araneoidea</taxon>
        <taxon>Araneidae</taxon>
        <taxon>Caerostris</taxon>
    </lineage>
</organism>
<evidence type="ECO:0000256" key="1">
    <source>
        <dbReference type="SAM" id="MobiDB-lite"/>
    </source>
</evidence>
<comment type="caution">
    <text evidence="2">The sequence shown here is derived from an EMBL/GenBank/DDBJ whole genome shotgun (WGS) entry which is preliminary data.</text>
</comment>
<gene>
    <name evidence="2" type="ORF">CEXT_352961</name>
</gene>
<dbReference type="AlphaFoldDB" id="A0AAV4WCA4"/>
<feature type="region of interest" description="Disordered" evidence="1">
    <location>
        <begin position="1"/>
        <end position="30"/>
    </location>
</feature>
<proteinExistence type="predicted"/>
<accession>A0AAV4WCA4</accession>
<dbReference type="EMBL" id="BPLR01015968">
    <property type="protein sequence ID" value="GIY80126.1"/>
    <property type="molecule type" value="Genomic_DNA"/>
</dbReference>
<evidence type="ECO:0000313" key="2">
    <source>
        <dbReference type="EMBL" id="GIY80126.1"/>
    </source>
</evidence>
<keyword evidence="3" id="KW-1185">Reference proteome</keyword>
<dbReference type="Proteomes" id="UP001054945">
    <property type="component" value="Unassembled WGS sequence"/>
</dbReference>
<reference evidence="2 3" key="1">
    <citation type="submission" date="2021-06" db="EMBL/GenBank/DDBJ databases">
        <title>Caerostris extrusa draft genome.</title>
        <authorList>
            <person name="Kono N."/>
            <person name="Arakawa K."/>
        </authorList>
    </citation>
    <scope>NUCLEOTIDE SEQUENCE [LARGE SCALE GENOMIC DNA]</scope>
</reference>
<feature type="non-terminal residue" evidence="2">
    <location>
        <position position="30"/>
    </location>
</feature>
<evidence type="ECO:0000313" key="3">
    <source>
        <dbReference type="Proteomes" id="UP001054945"/>
    </source>
</evidence>
<sequence>MSSMSIRSDIKEDGSKAIRTTNVRTALTSS</sequence>